<evidence type="ECO:0000256" key="1">
    <source>
        <dbReference type="ARBA" id="ARBA00004651"/>
    </source>
</evidence>
<accession>A0A6J7F462</accession>
<evidence type="ECO:0000256" key="4">
    <source>
        <dbReference type="ARBA" id="ARBA00022989"/>
    </source>
</evidence>
<evidence type="ECO:0000256" key="8">
    <source>
        <dbReference type="SAM" id="Phobius"/>
    </source>
</evidence>
<proteinExistence type="inferred from homology"/>
<gene>
    <name evidence="9" type="ORF">UFOPK3516_00310</name>
</gene>
<feature type="transmembrane region" description="Helical" evidence="8">
    <location>
        <begin position="34"/>
        <end position="57"/>
    </location>
</feature>
<comment type="catalytic activity">
    <reaction evidence="7">
        <text>fluoride(in) = fluoride(out)</text>
        <dbReference type="Rhea" id="RHEA:76159"/>
        <dbReference type="ChEBI" id="CHEBI:17051"/>
    </reaction>
    <physiologicalReaction direction="left-to-right" evidence="7">
        <dbReference type="Rhea" id="RHEA:76160"/>
    </physiologicalReaction>
</comment>
<evidence type="ECO:0000256" key="3">
    <source>
        <dbReference type="ARBA" id="ARBA00022692"/>
    </source>
</evidence>
<reference evidence="9" key="1">
    <citation type="submission" date="2020-05" db="EMBL/GenBank/DDBJ databases">
        <authorList>
            <person name="Chiriac C."/>
            <person name="Salcher M."/>
            <person name="Ghai R."/>
            <person name="Kavagutti S V."/>
        </authorList>
    </citation>
    <scope>NUCLEOTIDE SEQUENCE</scope>
</reference>
<dbReference type="InterPro" id="IPR003691">
    <property type="entry name" value="FluC"/>
</dbReference>
<evidence type="ECO:0000256" key="6">
    <source>
        <dbReference type="ARBA" id="ARBA00035120"/>
    </source>
</evidence>
<protein>
    <submittedName>
        <fullName evidence="9">Unannotated protein</fullName>
    </submittedName>
</protein>
<keyword evidence="5 8" id="KW-0472">Membrane</keyword>
<keyword evidence="4 8" id="KW-1133">Transmembrane helix</keyword>
<organism evidence="9">
    <name type="scientific">freshwater metagenome</name>
    <dbReference type="NCBI Taxonomy" id="449393"/>
    <lineage>
        <taxon>unclassified sequences</taxon>
        <taxon>metagenomes</taxon>
        <taxon>ecological metagenomes</taxon>
    </lineage>
</organism>
<evidence type="ECO:0000256" key="2">
    <source>
        <dbReference type="ARBA" id="ARBA00022475"/>
    </source>
</evidence>
<feature type="transmembrane region" description="Helical" evidence="8">
    <location>
        <begin position="97"/>
        <end position="119"/>
    </location>
</feature>
<keyword evidence="3 8" id="KW-0812">Transmembrane</keyword>
<dbReference type="Pfam" id="PF02537">
    <property type="entry name" value="CRCB"/>
    <property type="match status" value="1"/>
</dbReference>
<comment type="subcellular location">
    <subcellularLocation>
        <location evidence="1">Cell membrane</location>
        <topology evidence="1">Multi-pass membrane protein</topology>
    </subcellularLocation>
</comment>
<dbReference type="AlphaFoldDB" id="A0A6J7F462"/>
<keyword evidence="2" id="KW-1003">Cell membrane</keyword>
<dbReference type="HAMAP" id="MF_00454">
    <property type="entry name" value="FluC"/>
    <property type="match status" value="1"/>
</dbReference>
<comment type="similarity">
    <text evidence="6">Belongs to the fluoride channel Fluc/FEX (TC 1.A.43) family.</text>
</comment>
<dbReference type="EMBL" id="CAFBMB010000013">
    <property type="protein sequence ID" value="CAB4890316.1"/>
    <property type="molecule type" value="Genomic_DNA"/>
</dbReference>
<evidence type="ECO:0000256" key="7">
    <source>
        <dbReference type="ARBA" id="ARBA00035585"/>
    </source>
</evidence>
<name>A0A6J7F462_9ZZZZ</name>
<feature type="transmembrane region" description="Helical" evidence="8">
    <location>
        <begin position="64"/>
        <end position="85"/>
    </location>
</feature>
<evidence type="ECO:0000313" key="9">
    <source>
        <dbReference type="EMBL" id="CAB4890316.1"/>
    </source>
</evidence>
<evidence type="ECO:0000256" key="5">
    <source>
        <dbReference type="ARBA" id="ARBA00023136"/>
    </source>
</evidence>
<sequence>MWRSFAAVAVGGAIGTGARYGIDLLVPHDTAGTLALSTIIVNVVGSFVLGVLVARLWPHPGVPLWLKAGVGTGILGSFTTFSAVTLNAVAGAVEANLLTAVGALVFSTLLGLMAAWAGLATGGARLRRDAAIPDGGADL</sequence>
<dbReference type="GO" id="GO:0005886">
    <property type="term" value="C:plasma membrane"/>
    <property type="evidence" value="ECO:0007669"/>
    <property type="project" value="UniProtKB-SubCell"/>
</dbReference>